<gene>
    <name evidence="4" type="ORF">B0I22_0049</name>
</gene>
<dbReference type="OrthoDB" id="862563at2"/>
<dbReference type="RefSeq" id="WP_133942610.1">
    <property type="nucleotide sequence ID" value="NZ_SOEO01000001.1"/>
</dbReference>
<dbReference type="Gene3D" id="2.60.40.3080">
    <property type="match status" value="1"/>
</dbReference>
<comment type="caution">
    <text evidence="4">The sequence shown here is derived from an EMBL/GenBank/DDBJ whole genome shotgun (WGS) entry which is preliminary data.</text>
</comment>
<dbReference type="Pfam" id="PF18962">
    <property type="entry name" value="Por_Secre_tail"/>
    <property type="match status" value="1"/>
</dbReference>
<name>A0A4R8IGM7_9FLAO</name>
<feature type="signal peptide" evidence="2">
    <location>
        <begin position="1"/>
        <end position="19"/>
    </location>
</feature>
<dbReference type="Proteomes" id="UP000295313">
    <property type="component" value="Unassembled WGS sequence"/>
</dbReference>
<accession>A0A4R8IGM7</accession>
<keyword evidence="5" id="KW-1185">Reference proteome</keyword>
<evidence type="ECO:0000256" key="1">
    <source>
        <dbReference type="ARBA" id="ARBA00022729"/>
    </source>
</evidence>
<protein>
    <submittedName>
        <fullName evidence="4">Putative secreted protein (Por secretion system target)</fullName>
    </submittedName>
</protein>
<dbReference type="EMBL" id="SOEO01000001">
    <property type="protein sequence ID" value="TDX85955.1"/>
    <property type="molecule type" value="Genomic_DNA"/>
</dbReference>
<evidence type="ECO:0000313" key="5">
    <source>
        <dbReference type="Proteomes" id="UP000295313"/>
    </source>
</evidence>
<feature type="chain" id="PRO_5021013643" evidence="2">
    <location>
        <begin position="20"/>
        <end position="293"/>
    </location>
</feature>
<dbReference type="NCBIfam" id="TIGR04183">
    <property type="entry name" value="Por_Secre_tail"/>
    <property type="match status" value="1"/>
</dbReference>
<evidence type="ECO:0000256" key="2">
    <source>
        <dbReference type="SAM" id="SignalP"/>
    </source>
</evidence>
<evidence type="ECO:0000313" key="4">
    <source>
        <dbReference type="EMBL" id="TDX85955.1"/>
    </source>
</evidence>
<organism evidence="4 5">
    <name type="scientific">Epilithonimonas xixisoli</name>
    <dbReference type="NCBI Taxonomy" id="1476462"/>
    <lineage>
        <taxon>Bacteria</taxon>
        <taxon>Pseudomonadati</taxon>
        <taxon>Bacteroidota</taxon>
        <taxon>Flavobacteriia</taxon>
        <taxon>Flavobacteriales</taxon>
        <taxon>Weeksellaceae</taxon>
        <taxon>Chryseobacterium group</taxon>
        <taxon>Epilithonimonas</taxon>
    </lineage>
</organism>
<evidence type="ECO:0000259" key="3">
    <source>
        <dbReference type="Pfam" id="PF18962"/>
    </source>
</evidence>
<sequence>MKKKLFLLAGFGFALTAFAQTTYSTTRNGNWDSPEHWVGGVVPPNTINAKDVVNINHITGLISKNLINNGTININAYVPFEGGTKIVNNGKIILLSQNAKLNSNDKGSSITNNYAIDNNGYITHISDFVNNGYIFNQGSIFNFQKLFYDGVTMQCSDWGRLVNNNVLCNNNGNVVSNDCGSTTTGNPSISNCETLKATIMNATLAVGETAKSDGIKMYPNPTTGIFNIGFENNDLSNSKVQIFDMTGKSVISKNTQKSDNTLIVDISSVPKGNYVLKIRTTNGKEITRKMMKK</sequence>
<reference evidence="4 5" key="1">
    <citation type="submission" date="2019-03" db="EMBL/GenBank/DDBJ databases">
        <title>Genomic Encyclopedia of Type Strains, Phase III (KMG-III): the genomes of soil and plant-associated and newly described type strains.</title>
        <authorList>
            <person name="Whitman W."/>
        </authorList>
    </citation>
    <scope>NUCLEOTIDE SEQUENCE [LARGE SCALE GENOMIC DNA]</scope>
    <source>
        <strain evidence="4 5">CGMCC 1.12802</strain>
    </source>
</reference>
<proteinExistence type="predicted"/>
<dbReference type="InterPro" id="IPR026444">
    <property type="entry name" value="Secre_tail"/>
</dbReference>
<feature type="domain" description="Secretion system C-terminal sorting" evidence="3">
    <location>
        <begin position="217"/>
        <end position="290"/>
    </location>
</feature>
<keyword evidence="1 2" id="KW-0732">Signal</keyword>
<dbReference type="AlphaFoldDB" id="A0A4R8IGM7"/>